<accession>A0A0D8IFU9</accession>
<dbReference type="OrthoDB" id="1957466at2"/>
<evidence type="ECO:0000313" key="2">
    <source>
        <dbReference type="Proteomes" id="UP000035704"/>
    </source>
</evidence>
<gene>
    <name evidence="1" type="ORF">CACET_c19110</name>
</gene>
<name>A0A0D8IFU9_9CLOT</name>
<proteinExistence type="predicted"/>
<dbReference type="KEGG" id="cace:CACET_c19110"/>
<organism evidence="1 2">
    <name type="scientific">Clostridium aceticum</name>
    <dbReference type="NCBI Taxonomy" id="84022"/>
    <lineage>
        <taxon>Bacteria</taxon>
        <taxon>Bacillati</taxon>
        <taxon>Bacillota</taxon>
        <taxon>Clostridia</taxon>
        <taxon>Eubacteriales</taxon>
        <taxon>Clostridiaceae</taxon>
        <taxon>Clostridium</taxon>
    </lineage>
</organism>
<dbReference type="AlphaFoldDB" id="A0A0D8IFU9"/>
<keyword evidence="2" id="KW-1185">Reference proteome</keyword>
<dbReference type="PATRIC" id="fig|84022.5.peg.66"/>
<dbReference type="RefSeq" id="WP_044822913.1">
    <property type="nucleotide sequence ID" value="NZ_CP009687.1"/>
</dbReference>
<dbReference type="EMBL" id="CP009687">
    <property type="protein sequence ID" value="AKL95359.1"/>
    <property type="molecule type" value="Genomic_DNA"/>
</dbReference>
<sequence>MRLIARFLDQREASGLIDSLRIAGLDRKDMIVSSFAKEEKFHSFEAAADEVTFIKTERDGLGELGTFVEGISGLEGNTGIVVAVETSKHDSNRIREIMEQSGAEEIIQD</sequence>
<evidence type="ECO:0000313" key="1">
    <source>
        <dbReference type="EMBL" id="AKL95359.1"/>
    </source>
</evidence>
<dbReference type="Proteomes" id="UP000035704">
    <property type="component" value="Chromosome"/>
</dbReference>
<protein>
    <submittedName>
        <fullName evidence="1">Uncharacterized protein</fullName>
    </submittedName>
</protein>
<reference evidence="1 2" key="1">
    <citation type="submission" date="2014-10" db="EMBL/GenBank/DDBJ databases">
        <title>Genome sequence of Clostridium aceticum DSM 1496.</title>
        <authorList>
            <person name="Poehlein A."/>
            <person name="Schiel-Bengelsdorf B."/>
            <person name="Gottschalk G."/>
            <person name="Duerre P."/>
            <person name="Daniel R."/>
        </authorList>
    </citation>
    <scope>NUCLEOTIDE SEQUENCE [LARGE SCALE GENOMIC DNA]</scope>
    <source>
        <strain evidence="1 2">DSM 1496</strain>
    </source>
</reference>